<dbReference type="CDD" id="cd06173">
    <property type="entry name" value="MFS_MefA_like"/>
    <property type="match status" value="1"/>
</dbReference>
<dbReference type="SUPFAM" id="SSF103473">
    <property type="entry name" value="MFS general substrate transporter"/>
    <property type="match status" value="1"/>
</dbReference>
<protein>
    <submittedName>
        <fullName evidence="8">MFS family permease</fullName>
    </submittedName>
</protein>
<keyword evidence="4 7" id="KW-0812">Transmembrane</keyword>
<comment type="subcellular location">
    <subcellularLocation>
        <location evidence="1">Cell membrane</location>
        <topology evidence="1">Multi-pass membrane protein</topology>
    </subcellularLocation>
</comment>
<evidence type="ECO:0000256" key="3">
    <source>
        <dbReference type="ARBA" id="ARBA00022475"/>
    </source>
</evidence>
<feature type="transmembrane region" description="Helical" evidence="7">
    <location>
        <begin position="378"/>
        <end position="396"/>
    </location>
</feature>
<organism evidence="8 9">
    <name type="scientific">Actinopolymorpha pittospori</name>
    <dbReference type="NCBI Taxonomy" id="648752"/>
    <lineage>
        <taxon>Bacteria</taxon>
        <taxon>Bacillati</taxon>
        <taxon>Actinomycetota</taxon>
        <taxon>Actinomycetes</taxon>
        <taxon>Propionibacteriales</taxon>
        <taxon>Actinopolymorphaceae</taxon>
        <taxon>Actinopolymorpha</taxon>
    </lineage>
</organism>
<feature type="transmembrane region" description="Helical" evidence="7">
    <location>
        <begin position="106"/>
        <end position="125"/>
    </location>
</feature>
<feature type="transmembrane region" description="Helical" evidence="7">
    <location>
        <begin position="287"/>
        <end position="307"/>
    </location>
</feature>
<comment type="caution">
    <text evidence="8">The sequence shown here is derived from an EMBL/GenBank/DDBJ whole genome shotgun (WGS) entry which is preliminary data.</text>
</comment>
<dbReference type="GO" id="GO:0005886">
    <property type="term" value="C:plasma membrane"/>
    <property type="evidence" value="ECO:0007669"/>
    <property type="project" value="UniProtKB-SubCell"/>
</dbReference>
<feature type="transmembrane region" description="Helical" evidence="7">
    <location>
        <begin position="354"/>
        <end position="372"/>
    </location>
</feature>
<evidence type="ECO:0000256" key="1">
    <source>
        <dbReference type="ARBA" id="ARBA00004651"/>
    </source>
</evidence>
<dbReference type="Gene3D" id="1.20.1250.20">
    <property type="entry name" value="MFS general substrate transporter like domains"/>
    <property type="match status" value="1"/>
</dbReference>
<dbReference type="AlphaFoldDB" id="A0A927MSQ5"/>
<evidence type="ECO:0000256" key="2">
    <source>
        <dbReference type="ARBA" id="ARBA00022448"/>
    </source>
</evidence>
<gene>
    <name evidence="8" type="ORF">HEB94_002484</name>
</gene>
<evidence type="ECO:0000256" key="6">
    <source>
        <dbReference type="ARBA" id="ARBA00023136"/>
    </source>
</evidence>
<evidence type="ECO:0000256" key="7">
    <source>
        <dbReference type="SAM" id="Phobius"/>
    </source>
</evidence>
<feature type="transmembrane region" description="Helical" evidence="7">
    <location>
        <begin position="226"/>
        <end position="246"/>
    </location>
</feature>
<evidence type="ECO:0000256" key="5">
    <source>
        <dbReference type="ARBA" id="ARBA00022989"/>
    </source>
</evidence>
<dbReference type="Pfam" id="PF05977">
    <property type="entry name" value="MFS_3"/>
    <property type="match status" value="1"/>
</dbReference>
<dbReference type="InterPro" id="IPR036259">
    <property type="entry name" value="MFS_trans_sf"/>
</dbReference>
<feature type="transmembrane region" description="Helical" evidence="7">
    <location>
        <begin position="46"/>
        <end position="67"/>
    </location>
</feature>
<dbReference type="PRINTS" id="PR01988">
    <property type="entry name" value="EXPORTERBACE"/>
</dbReference>
<feature type="transmembrane region" description="Helical" evidence="7">
    <location>
        <begin position="313"/>
        <end position="333"/>
    </location>
</feature>
<keyword evidence="3" id="KW-1003">Cell membrane</keyword>
<feature type="transmembrane region" description="Helical" evidence="7">
    <location>
        <begin position="258"/>
        <end position="280"/>
    </location>
</feature>
<evidence type="ECO:0000313" key="8">
    <source>
        <dbReference type="EMBL" id="MBE1605636.1"/>
    </source>
</evidence>
<keyword evidence="6 7" id="KW-0472">Membrane</keyword>
<proteinExistence type="predicted"/>
<dbReference type="InterPro" id="IPR010290">
    <property type="entry name" value="TM_effector"/>
</dbReference>
<dbReference type="Proteomes" id="UP000638648">
    <property type="component" value="Unassembled WGS sequence"/>
</dbReference>
<dbReference type="InterPro" id="IPR022324">
    <property type="entry name" value="Bacilysin_exporter_BacE_put"/>
</dbReference>
<dbReference type="PANTHER" id="PTHR23513:SF11">
    <property type="entry name" value="STAPHYLOFERRIN A TRANSPORTER"/>
    <property type="match status" value="1"/>
</dbReference>
<accession>A0A927MSQ5</accession>
<keyword evidence="9" id="KW-1185">Reference proteome</keyword>
<name>A0A927MSQ5_9ACTN</name>
<evidence type="ECO:0000256" key="4">
    <source>
        <dbReference type="ARBA" id="ARBA00022692"/>
    </source>
</evidence>
<dbReference type="RefSeq" id="WP_192749933.1">
    <property type="nucleotide sequence ID" value="NZ_BAABJL010000101.1"/>
</dbReference>
<keyword evidence="5 7" id="KW-1133">Transmembrane helix</keyword>
<evidence type="ECO:0000313" key="9">
    <source>
        <dbReference type="Proteomes" id="UP000638648"/>
    </source>
</evidence>
<reference evidence="8" key="1">
    <citation type="submission" date="2020-10" db="EMBL/GenBank/DDBJ databases">
        <title>Sequencing the genomes of 1000 actinobacteria strains.</title>
        <authorList>
            <person name="Klenk H.-P."/>
        </authorList>
    </citation>
    <scope>NUCLEOTIDE SEQUENCE</scope>
    <source>
        <strain evidence="8">DSM 45354</strain>
    </source>
</reference>
<dbReference type="PANTHER" id="PTHR23513">
    <property type="entry name" value="INTEGRAL MEMBRANE EFFLUX PROTEIN-RELATED"/>
    <property type="match status" value="1"/>
</dbReference>
<keyword evidence="2" id="KW-0813">Transport</keyword>
<feature type="transmembrane region" description="Helical" evidence="7">
    <location>
        <begin position="79"/>
        <end position="100"/>
    </location>
</feature>
<feature type="transmembrane region" description="Helical" evidence="7">
    <location>
        <begin position="14"/>
        <end position="40"/>
    </location>
</feature>
<sequence>MLDQVRVPLRFRPFAVVLSGEGLSMIGDGAFGVALAWLVLQETGSVVALASVMLAQAIPRGLLMLFGGAITDRLSPRTVMLWTHVVRGVAVATVGILTWVGSVQMWQLYSLAVVAGVAAAFFGPASESVLPFLLPAEHLPRGNALQGAAEQGAMIAGPMLGGLLTAWLGPAVAIELNALTFFVAAVTVRAAPRGEATHQEALSVSVVLKDIGEGLRVARRSHEVRIVLLIVSASTLSYSGLFAVGLPTLARSFSTNAIALGTLISAWGVGQLLGTISAAITGLPRRWGLLIIGMTVVEATAFALLGISPNALTASTILVVVGFGVAYSSDVALPTFIQTRTPRQFLGRTSSLIGLPRVALEPVSIALLGVMLAHSVSWGFAVAAIPMLLVGLRLCLDPQARNLRTDPPDTESEWYLPQRP</sequence>
<dbReference type="EMBL" id="JADBEM010000001">
    <property type="protein sequence ID" value="MBE1605636.1"/>
    <property type="molecule type" value="Genomic_DNA"/>
</dbReference>